<reference evidence="8 9" key="1">
    <citation type="submission" date="2016-06" db="EMBL/GenBank/DDBJ databases">
        <authorList>
            <person name="Kjaerup R.B."/>
            <person name="Dalgaard T.S."/>
            <person name="Juul-Madsen H.R."/>
        </authorList>
    </citation>
    <scope>NUCLEOTIDE SEQUENCE [LARGE SCALE GENOMIC DNA]</scope>
    <source>
        <strain evidence="8 9">DSM 45248</strain>
    </source>
</reference>
<keyword evidence="9" id="KW-1185">Reference proteome</keyword>
<evidence type="ECO:0000256" key="6">
    <source>
        <dbReference type="SAM" id="Phobius"/>
    </source>
</evidence>
<keyword evidence="2 6" id="KW-0812">Transmembrane</keyword>
<sequence>MLALALPLLVLRLPVTGIALVAVLAQEIKPNGRFGELTTLGHQVFISSGKIPLALPLALAAVLAAAARSWPPARPRLRSAGGVLLGVAAALVVLSVVSGLVHGQSPFSAVNQNARPFVLLLLGLIIGMSLRLLQDDRKSLEVTVGAALCVLLAAAAIAIPLGEIADDRLSDYFVYYDSALPAIAAAVFIGVLGDDRWRWDWRHLSVVAAAPLLVLISFRRSVWLAALAAFVVVLVLTWQRWKRVARQLAFVVPALAVIVFAAPGFAADLGLRSAGSFELSSSPSGTPSPSSTPTVSTAPSPSDTPSASTTPTASTTPSANSGPVASGTPTASSTPSANNAPTASSTPSASSGQDGPSSPPTKAAPTQRTQESIKHQAESTTGHLSDLRLGWEYVQANPWTGVGPQSPQLPGLAAGDSTRVYVHNELLQDWLRYGPLAPVLVILFLVAAGLAALKAVRDPDSDVVVRSAAAFCLIAPLCLMTAPFLAETSRWPLVVGIAAGIVAPFLLPRGRPDRGTGIGSPSEVIDKAA</sequence>
<dbReference type="RefSeq" id="WP_157740092.1">
    <property type="nucleotide sequence ID" value="NZ_LT594324.1"/>
</dbReference>
<feature type="transmembrane region" description="Helical" evidence="6">
    <location>
        <begin position="491"/>
        <end position="507"/>
    </location>
</feature>
<feature type="transmembrane region" description="Helical" evidence="6">
    <location>
        <begin position="463"/>
        <end position="485"/>
    </location>
</feature>
<feature type="transmembrane region" description="Helical" evidence="6">
    <location>
        <begin position="114"/>
        <end position="133"/>
    </location>
</feature>
<feature type="transmembrane region" description="Helical" evidence="6">
    <location>
        <begin position="173"/>
        <end position="192"/>
    </location>
</feature>
<dbReference type="GO" id="GO:0016020">
    <property type="term" value="C:membrane"/>
    <property type="evidence" value="ECO:0007669"/>
    <property type="project" value="UniProtKB-SubCell"/>
</dbReference>
<name>A0A1A9AG72_9ACTN</name>
<evidence type="ECO:0000256" key="3">
    <source>
        <dbReference type="ARBA" id="ARBA00022989"/>
    </source>
</evidence>
<feature type="compositionally biased region" description="Low complexity" evidence="5">
    <location>
        <begin position="280"/>
        <end position="352"/>
    </location>
</feature>
<gene>
    <name evidence="8" type="ORF">GA0070621_5921</name>
</gene>
<feature type="transmembrane region" description="Helical" evidence="6">
    <location>
        <begin position="222"/>
        <end position="241"/>
    </location>
</feature>
<feature type="transmembrane region" description="Helical" evidence="6">
    <location>
        <begin position="82"/>
        <end position="102"/>
    </location>
</feature>
<organism evidence="8 9">
    <name type="scientific">Micromonospora narathiwatensis</name>
    <dbReference type="NCBI Taxonomy" id="299146"/>
    <lineage>
        <taxon>Bacteria</taxon>
        <taxon>Bacillati</taxon>
        <taxon>Actinomycetota</taxon>
        <taxon>Actinomycetes</taxon>
        <taxon>Micromonosporales</taxon>
        <taxon>Micromonosporaceae</taxon>
        <taxon>Micromonospora</taxon>
    </lineage>
</organism>
<feature type="region of interest" description="Disordered" evidence="5">
    <location>
        <begin position="278"/>
        <end position="383"/>
    </location>
</feature>
<proteinExistence type="predicted"/>
<dbReference type="PATRIC" id="fig|299146.4.peg.6109"/>
<feature type="transmembrane region" description="Helical" evidence="6">
    <location>
        <begin position="436"/>
        <end position="456"/>
    </location>
</feature>
<evidence type="ECO:0000259" key="7">
    <source>
        <dbReference type="Pfam" id="PF04932"/>
    </source>
</evidence>
<feature type="transmembrane region" description="Helical" evidence="6">
    <location>
        <begin position="248"/>
        <end position="267"/>
    </location>
</feature>
<feature type="transmembrane region" description="Helical" evidence="6">
    <location>
        <begin position="140"/>
        <end position="161"/>
    </location>
</feature>
<evidence type="ECO:0000256" key="5">
    <source>
        <dbReference type="SAM" id="MobiDB-lite"/>
    </source>
</evidence>
<dbReference type="InterPro" id="IPR007016">
    <property type="entry name" value="O-antigen_ligase-rel_domated"/>
</dbReference>
<feature type="transmembrane region" description="Helical" evidence="6">
    <location>
        <begin position="199"/>
        <end position="216"/>
    </location>
</feature>
<evidence type="ECO:0000256" key="1">
    <source>
        <dbReference type="ARBA" id="ARBA00004141"/>
    </source>
</evidence>
<keyword evidence="8" id="KW-0436">Ligase</keyword>
<feature type="domain" description="O-antigen ligase-related" evidence="7">
    <location>
        <begin position="207"/>
        <end position="440"/>
    </location>
</feature>
<dbReference type="Pfam" id="PF04932">
    <property type="entry name" value="Wzy_C"/>
    <property type="match status" value="1"/>
</dbReference>
<dbReference type="Proteomes" id="UP000198765">
    <property type="component" value="Chromosome I"/>
</dbReference>
<evidence type="ECO:0000256" key="4">
    <source>
        <dbReference type="ARBA" id="ARBA00023136"/>
    </source>
</evidence>
<dbReference type="GO" id="GO:0016874">
    <property type="term" value="F:ligase activity"/>
    <property type="evidence" value="ECO:0007669"/>
    <property type="project" value="UniProtKB-KW"/>
</dbReference>
<comment type="subcellular location">
    <subcellularLocation>
        <location evidence="1">Membrane</location>
        <topology evidence="1">Multi-pass membrane protein</topology>
    </subcellularLocation>
</comment>
<dbReference type="EMBL" id="LT594324">
    <property type="protein sequence ID" value="SBT55144.1"/>
    <property type="molecule type" value="Genomic_DNA"/>
</dbReference>
<feature type="transmembrane region" description="Helical" evidence="6">
    <location>
        <begin position="49"/>
        <end position="70"/>
    </location>
</feature>
<dbReference type="OrthoDB" id="3324561at2"/>
<evidence type="ECO:0000256" key="2">
    <source>
        <dbReference type="ARBA" id="ARBA00022692"/>
    </source>
</evidence>
<keyword evidence="3 6" id="KW-1133">Transmembrane helix</keyword>
<dbReference type="AlphaFoldDB" id="A0A1A9AG72"/>
<evidence type="ECO:0000313" key="8">
    <source>
        <dbReference type="EMBL" id="SBT55144.1"/>
    </source>
</evidence>
<accession>A0A1A9AG72</accession>
<keyword evidence="4 6" id="KW-0472">Membrane</keyword>
<evidence type="ECO:0000313" key="9">
    <source>
        <dbReference type="Proteomes" id="UP000198765"/>
    </source>
</evidence>
<protein>
    <submittedName>
        <fullName evidence="8">O-Antigen ligase</fullName>
    </submittedName>
</protein>